<evidence type="ECO:0000313" key="4">
    <source>
        <dbReference type="Proteomes" id="UP001066276"/>
    </source>
</evidence>
<keyword evidence="2" id="KW-0812">Transmembrane</keyword>
<feature type="region of interest" description="Disordered" evidence="1">
    <location>
        <begin position="639"/>
        <end position="665"/>
    </location>
</feature>
<comment type="caution">
    <text evidence="3">The sequence shown here is derived from an EMBL/GenBank/DDBJ whole genome shotgun (WGS) entry which is preliminary data.</text>
</comment>
<evidence type="ECO:0000256" key="1">
    <source>
        <dbReference type="SAM" id="MobiDB-lite"/>
    </source>
</evidence>
<dbReference type="AlphaFoldDB" id="A0AAV7V1L7"/>
<gene>
    <name evidence="3" type="ORF">NDU88_003983</name>
</gene>
<dbReference type="Proteomes" id="UP001066276">
    <property type="component" value="Chromosome 2_2"/>
</dbReference>
<dbReference type="PANTHER" id="PTHR33538">
    <property type="entry name" value="PROTEIN GAMETE EXPRESSED 1"/>
    <property type="match status" value="1"/>
</dbReference>
<evidence type="ECO:0000256" key="2">
    <source>
        <dbReference type="SAM" id="Phobius"/>
    </source>
</evidence>
<feature type="compositionally biased region" description="Basic and acidic residues" evidence="1">
    <location>
        <begin position="655"/>
        <end position="665"/>
    </location>
</feature>
<organism evidence="3 4">
    <name type="scientific">Pleurodeles waltl</name>
    <name type="common">Iberian ribbed newt</name>
    <dbReference type="NCBI Taxonomy" id="8319"/>
    <lineage>
        <taxon>Eukaryota</taxon>
        <taxon>Metazoa</taxon>
        <taxon>Chordata</taxon>
        <taxon>Craniata</taxon>
        <taxon>Vertebrata</taxon>
        <taxon>Euteleostomi</taxon>
        <taxon>Amphibia</taxon>
        <taxon>Batrachia</taxon>
        <taxon>Caudata</taxon>
        <taxon>Salamandroidea</taxon>
        <taxon>Salamandridae</taxon>
        <taxon>Pleurodelinae</taxon>
        <taxon>Pleurodeles</taxon>
    </lineage>
</organism>
<dbReference type="PANTHER" id="PTHR33538:SF1">
    <property type="entry name" value="PROTEIN BRAMBLEBERRY"/>
    <property type="match status" value="1"/>
</dbReference>
<keyword evidence="2" id="KW-1133">Transmembrane helix</keyword>
<feature type="transmembrane region" description="Helical" evidence="2">
    <location>
        <begin position="584"/>
        <end position="603"/>
    </location>
</feature>
<evidence type="ECO:0000313" key="3">
    <source>
        <dbReference type="EMBL" id="KAJ1194697.1"/>
    </source>
</evidence>
<proteinExistence type="predicted"/>
<protein>
    <submittedName>
        <fullName evidence="3">Uncharacterized protein</fullName>
    </submittedName>
</protein>
<dbReference type="EMBL" id="JANPWB010000004">
    <property type="protein sequence ID" value="KAJ1194697.1"/>
    <property type="molecule type" value="Genomic_DNA"/>
</dbReference>
<feature type="transmembrane region" description="Helical" evidence="2">
    <location>
        <begin position="560"/>
        <end position="578"/>
    </location>
</feature>
<keyword evidence="4" id="KW-1185">Reference proteome</keyword>
<feature type="transmembrane region" description="Helical" evidence="2">
    <location>
        <begin position="521"/>
        <end position="548"/>
    </location>
</feature>
<name>A0AAV7V1L7_PLEWA</name>
<dbReference type="InterPro" id="IPR040346">
    <property type="entry name" value="GEX1/Brambleberry"/>
</dbReference>
<reference evidence="3" key="1">
    <citation type="journal article" date="2022" name="bioRxiv">
        <title>Sequencing and chromosome-scale assembly of the giantPleurodeles waltlgenome.</title>
        <authorList>
            <person name="Brown T."/>
            <person name="Elewa A."/>
            <person name="Iarovenko S."/>
            <person name="Subramanian E."/>
            <person name="Araus A.J."/>
            <person name="Petzold A."/>
            <person name="Susuki M."/>
            <person name="Suzuki K.-i.T."/>
            <person name="Hayashi T."/>
            <person name="Toyoda A."/>
            <person name="Oliveira C."/>
            <person name="Osipova E."/>
            <person name="Leigh N.D."/>
            <person name="Simon A."/>
            <person name="Yun M.H."/>
        </authorList>
    </citation>
    <scope>NUCLEOTIDE SEQUENCE</scope>
    <source>
        <strain evidence="3">20211129_DDA</strain>
        <tissue evidence="3">Liver</tissue>
    </source>
</reference>
<sequence>MASPVWITCSGGCHFGSWAWLRLLLAGSGLCKLLASEAGTFALLHQLLGPPPSSKDWQCCPAAGSSSFCLRSFPSLDLLLGFLAGFYATPNCAIHFGSVASMIHWVLSLLLGQELTYLAPADGVRELVRLTPADGVRELVRLTPADGVRELVRLTPADGVRELVRLTPADGVRELVRLTPADGVRELVRLTPADGVRELVRLTPADGVRELVRLTPADGVRELVRLTPADGVRELVRLTPADGVRELVVSQLQASCTDLSEEELAKLGVALFNCQASVEGRSTYPCTEEMTLAECTQGMDPNTWNAYHIVSNRARAVCYAARQLHFRRRTELTVNTLVSTAMNQLEAMQLLKEGQQELKELTSESLEKVVSSQEDLLSQQEKLQDSQKKMETSINDNLDQLAQEKALIASGHQLVAQLIEGITKKMENVSTQLVSQDVELQEGHKLILADLLEVRTRSQEVYNKIESNLATFLAHQSQTAQYYDVLMGKLQRMNETLGMVLYAMDHMQSSVELRLGHIQGFIGWAGMNLSAVCTCVLHAAYFLLLALLMTFLQTPGLSRMVLLFLVVVNALSELNHGVSLGFRSLTVLLIGTVLGNWMLVCLIHGIMGVRRQKYVCSGSVPAIVPPKEAPHSYIRYSTPKKAPETADLPEDESELEHAKSSHGSHLENDSLIKCDFLLDAPPSVCKQLNNTVRTPVNFTPIVKLRHIYSASHEVLEKQAIIGVPQRHLGTAFDALSESKAFTTNMSLTSNLSNSMSPRQLCQSTTKAGQPCRKKAVSGQVFCHVHVSGQVSYASP</sequence>
<accession>A0AAV7V1L7</accession>
<keyword evidence="2" id="KW-0472">Membrane</keyword>